<dbReference type="InterPro" id="IPR029018">
    <property type="entry name" value="Hex-like_dom2"/>
</dbReference>
<dbReference type="SUPFAM" id="SSF51445">
    <property type="entry name" value="(Trans)glycosidases"/>
    <property type="match status" value="1"/>
</dbReference>
<evidence type="ECO:0000256" key="8">
    <source>
        <dbReference type="PIRSR" id="PIRSR001093-1"/>
    </source>
</evidence>
<evidence type="ECO:0000256" key="2">
    <source>
        <dbReference type="ARBA" id="ARBA00006285"/>
    </source>
</evidence>
<dbReference type="OrthoDB" id="428480at2759"/>
<keyword evidence="6 7" id="KW-0326">Glycosidase</keyword>
<reference evidence="12" key="1">
    <citation type="submission" date="2013-12" db="EMBL/GenBank/DDBJ databases">
        <title>The Genome Sequence of Aphanomyces astaci APO3.</title>
        <authorList>
            <consortium name="The Broad Institute Genomics Platform"/>
            <person name="Russ C."/>
            <person name="Tyler B."/>
            <person name="van West P."/>
            <person name="Dieguez-Uribeondo J."/>
            <person name="Young S.K."/>
            <person name="Zeng Q."/>
            <person name="Gargeya S."/>
            <person name="Fitzgerald M."/>
            <person name="Abouelleil A."/>
            <person name="Alvarado L."/>
            <person name="Chapman S.B."/>
            <person name="Gainer-Dewar J."/>
            <person name="Goldberg J."/>
            <person name="Griggs A."/>
            <person name="Gujja S."/>
            <person name="Hansen M."/>
            <person name="Howarth C."/>
            <person name="Imamovic A."/>
            <person name="Ireland A."/>
            <person name="Larimer J."/>
            <person name="McCowan C."/>
            <person name="Murphy C."/>
            <person name="Pearson M."/>
            <person name="Poon T.W."/>
            <person name="Priest M."/>
            <person name="Roberts A."/>
            <person name="Saif S."/>
            <person name="Shea T."/>
            <person name="Sykes S."/>
            <person name="Wortman J."/>
            <person name="Nusbaum C."/>
            <person name="Birren B."/>
        </authorList>
    </citation>
    <scope>NUCLEOTIDE SEQUENCE [LARGE SCALE GENOMIC DNA]</scope>
    <source>
        <strain evidence="12">APO3</strain>
    </source>
</reference>
<dbReference type="PRINTS" id="PR00738">
    <property type="entry name" value="GLHYDRLASE20"/>
</dbReference>
<dbReference type="PANTHER" id="PTHR22600">
    <property type="entry name" value="BETA-HEXOSAMINIDASE"/>
    <property type="match status" value="1"/>
</dbReference>
<dbReference type="VEuPathDB" id="FungiDB:H257_05477"/>
<feature type="domain" description="Beta-hexosaminidase eukaryotic type N-terminal" evidence="11">
    <location>
        <begin position="57"/>
        <end position="179"/>
    </location>
</feature>
<dbReference type="GeneID" id="20807473"/>
<keyword evidence="4 7" id="KW-0378">Hydrolase</keyword>
<evidence type="ECO:0000256" key="1">
    <source>
        <dbReference type="ARBA" id="ARBA00001231"/>
    </source>
</evidence>
<dbReference type="InterPro" id="IPR025705">
    <property type="entry name" value="Beta_hexosaminidase_sua/sub"/>
</dbReference>
<feature type="chain" id="PRO_5004841247" description="Beta-hexosaminidase" evidence="9">
    <location>
        <begin position="17"/>
        <end position="596"/>
    </location>
</feature>
<dbReference type="InterPro" id="IPR029019">
    <property type="entry name" value="HEX_eukaryotic_N"/>
</dbReference>
<dbReference type="FunFam" id="3.20.20.80:FF:000063">
    <property type="entry name" value="Beta-hexosaminidase"/>
    <property type="match status" value="1"/>
</dbReference>
<evidence type="ECO:0000259" key="11">
    <source>
        <dbReference type="Pfam" id="PF14845"/>
    </source>
</evidence>
<dbReference type="GO" id="GO:0030203">
    <property type="term" value="P:glycosaminoglycan metabolic process"/>
    <property type="evidence" value="ECO:0007669"/>
    <property type="project" value="TreeGrafter"/>
</dbReference>
<accession>W4GSE7</accession>
<dbReference type="Pfam" id="PF00728">
    <property type="entry name" value="Glyco_hydro_20"/>
    <property type="match status" value="1"/>
</dbReference>
<dbReference type="STRING" id="112090.W4GSE7"/>
<dbReference type="RefSeq" id="XP_009828676.1">
    <property type="nucleotide sequence ID" value="XM_009830374.1"/>
</dbReference>
<feature type="domain" description="Glycoside hydrolase family 20 catalytic" evidence="10">
    <location>
        <begin position="203"/>
        <end position="554"/>
    </location>
</feature>
<keyword evidence="3 9" id="KW-0732">Signal</keyword>
<dbReference type="GO" id="GO:0005975">
    <property type="term" value="P:carbohydrate metabolic process"/>
    <property type="evidence" value="ECO:0007669"/>
    <property type="project" value="InterPro"/>
</dbReference>
<dbReference type="GO" id="GO:0005886">
    <property type="term" value="C:plasma membrane"/>
    <property type="evidence" value="ECO:0007669"/>
    <property type="project" value="TreeGrafter"/>
</dbReference>
<dbReference type="Gene3D" id="3.20.20.80">
    <property type="entry name" value="Glycosidases"/>
    <property type="match status" value="1"/>
</dbReference>
<dbReference type="EMBL" id="KI913123">
    <property type="protein sequence ID" value="ETV81939.1"/>
    <property type="molecule type" value="Genomic_DNA"/>
</dbReference>
<dbReference type="InterPro" id="IPR017853">
    <property type="entry name" value="GH"/>
</dbReference>
<sequence>MIVLLTWAAVLSVASGLAVPPKRYQCKANVCVQEAISFTANGTSLSICQLTCGQGSLWPQPTQRVHVSPSVQSISIASISHSVSFLDHTNFDSALVPAMHANFLDILQSKAAECTTSVAVPAPLPLSISATITTADERLRVDTNETYSLTVNLTSTPHVTIAAITVFGYRHALTTLSQLMEYDDISHTMQLVHSARIIDGPAFPHRGITLDTSRNFYSVGAIKRVLDGMSMTKLNTFHWHFTDTNSFPIEIIGEPRLTTYGAYSARQVYTQADIRGLVHYAKVRGIRVIPELDAPAHVGAGWQWGHAAGLGDLVVCYDHLPWESACVQPPCGQLNPKNDKIFPILDTIYGEFDALFDADLVHMGGDEVHFGCWNMTKSITDGMASREPADFISLWGEFQAKVHALLVQIHNRKVPARHKKVMIWTSDLTHPSWIQRYLAPHDYVIQIWDSTTTSASSAATFAKLGYHVVLSNYDKWYLDCGHGNWLTNGTSWCDPFKSWQVVYGVDMYAGLTPDLHPFVLGGETALWSELADEHSADVKLWPRSAAAAERLWSNPVTSWEDAVVRLQSQRRRMVRRGLHADAIQPQWCRDHPGRCT</sequence>
<dbReference type="Gene3D" id="3.30.379.10">
    <property type="entry name" value="Chitobiase/beta-hexosaminidase domain 2-like"/>
    <property type="match status" value="1"/>
</dbReference>
<dbReference type="AlphaFoldDB" id="W4GSE7"/>
<evidence type="ECO:0000256" key="4">
    <source>
        <dbReference type="ARBA" id="ARBA00022801"/>
    </source>
</evidence>
<dbReference type="SUPFAM" id="SSF55545">
    <property type="entry name" value="beta-N-acetylhexosaminidase-like domain"/>
    <property type="match status" value="1"/>
</dbReference>
<evidence type="ECO:0000256" key="5">
    <source>
        <dbReference type="ARBA" id="ARBA00023180"/>
    </source>
</evidence>
<feature type="signal peptide" evidence="9">
    <location>
        <begin position="1"/>
        <end position="16"/>
    </location>
</feature>
<evidence type="ECO:0000259" key="10">
    <source>
        <dbReference type="Pfam" id="PF00728"/>
    </source>
</evidence>
<proteinExistence type="inferred from homology"/>
<dbReference type="PIRSF" id="PIRSF001093">
    <property type="entry name" value="B-hxosamndse_ab_euk"/>
    <property type="match status" value="1"/>
</dbReference>
<gene>
    <name evidence="12" type="ORF">H257_05477</name>
</gene>
<comment type="similarity">
    <text evidence="2 7">Belongs to the glycosyl hydrolase 20 family.</text>
</comment>
<evidence type="ECO:0000313" key="12">
    <source>
        <dbReference type="EMBL" id="ETV81939.1"/>
    </source>
</evidence>
<protein>
    <recommendedName>
        <fullName evidence="7">Beta-hexosaminidase</fullName>
        <ecNumber evidence="7">3.2.1.52</ecNumber>
    </recommendedName>
</protein>
<evidence type="ECO:0000256" key="7">
    <source>
        <dbReference type="PIRNR" id="PIRNR001093"/>
    </source>
</evidence>
<keyword evidence="5" id="KW-0325">Glycoprotein</keyword>
<dbReference type="Pfam" id="PF14845">
    <property type="entry name" value="Glycohydro_20b2"/>
    <property type="match status" value="1"/>
</dbReference>
<dbReference type="PANTHER" id="PTHR22600:SF26">
    <property type="entry name" value="BETA-N-ACETYLHEXOSAMINIDASE"/>
    <property type="match status" value="1"/>
</dbReference>
<feature type="active site" description="Proton donor" evidence="8">
    <location>
        <position position="367"/>
    </location>
</feature>
<dbReference type="GO" id="GO:0016231">
    <property type="term" value="F:beta-N-acetylglucosaminidase activity"/>
    <property type="evidence" value="ECO:0007669"/>
    <property type="project" value="TreeGrafter"/>
</dbReference>
<dbReference type="EC" id="3.2.1.52" evidence="7"/>
<dbReference type="InterPro" id="IPR015883">
    <property type="entry name" value="Glyco_hydro_20_cat"/>
</dbReference>
<evidence type="ECO:0000256" key="6">
    <source>
        <dbReference type="ARBA" id="ARBA00023295"/>
    </source>
</evidence>
<evidence type="ECO:0000256" key="9">
    <source>
        <dbReference type="SAM" id="SignalP"/>
    </source>
</evidence>
<name>W4GSE7_APHAT</name>
<evidence type="ECO:0000256" key="3">
    <source>
        <dbReference type="ARBA" id="ARBA00022729"/>
    </source>
</evidence>
<organism evidence="12">
    <name type="scientific">Aphanomyces astaci</name>
    <name type="common">Crayfish plague agent</name>
    <dbReference type="NCBI Taxonomy" id="112090"/>
    <lineage>
        <taxon>Eukaryota</taxon>
        <taxon>Sar</taxon>
        <taxon>Stramenopiles</taxon>
        <taxon>Oomycota</taxon>
        <taxon>Saprolegniomycetes</taxon>
        <taxon>Saprolegniales</taxon>
        <taxon>Verrucalvaceae</taxon>
        <taxon>Aphanomyces</taxon>
    </lineage>
</organism>
<comment type="catalytic activity">
    <reaction evidence="1 7">
        <text>Hydrolysis of terminal non-reducing N-acetyl-D-hexosamine residues in N-acetyl-beta-D-hexosaminides.</text>
        <dbReference type="EC" id="3.2.1.52"/>
    </reaction>
</comment>